<reference evidence="1 2" key="1">
    <citation type="journal article" date="2010" name="Nature">
        <title>Genome sequencing and analysis of the model grass Brachypodium distachyon.</title>
        <authorList>
            <consortium name="International Brachypodium Initiative"/>
        </authorList>
    </citation>
    <scope>NUCLEOTIDE SEQUENCE [LARGE SCALE GENOMIC DNA]</scope>
    <source>
        <strain evidence="1 2">Bd21</strain>
    </source>
</reference>
<evidence type="ECO:0000313" key="2">
    <source>
        <dbReference type="EnsemblPlants" id="KQJ88187"/>
    </source>
</evidence>
<dbReference type="PANTHER" id="PTHR34835">
    <property type="entry name" value="OS07G0283600 PROTEIN-RELATED"/>
    <property type="match status" value="1"/>
</dbReference>
<reference evidence="2" key="3">
    <citation type="submission" date="2018-08" db="UniProtKB">
        <authorList>
            <consortium name="EnsemblPlants"/>
        </authorList>
    </citation>
    <scope>IDENTIFICATION</scope>
    <source>
        <strain evidence="2">cv. Bd21</strain>
    </source>
</reference>
<dbReference type="EnsemblPlants" id="KQJ88187">
    <property type="protein sequence ID" value="KQJ88187"/>
    <property type="gene ID" value="BRADI_4g16253v3"/>
</dbReference>
<dbReference type="Proteomes" id="UP000008810">
    <property type="component" value="Chromosome 4"/>
</dbReference>
<dbReference type="OrthoDB" id="669288at2759"/>
<dbReference type="AlphaFoldDB" id="A0A0Q3HIJ8"/>
<protein>
    <submittedName>
        <fullName evidence="1 2">Uncharacterized protein</fullName>
    </submittedName>
</protein>
<accession>A0A0Q3HIJ8</accession>
<name>A0A0Q3HIJ8_BRADI</name>
<dbReference type="EMBL" id="CM000883">
    <property type="protein sequence ID" value="KQJ88187.1"/>
    <property type="molecule type" value="Genomic_DNA"/>
</dbReference>
<dbReference type="Gramene" id="KQJ88187">
    <property type="protein sequence ID" value="KQJ88187"/>
    <property type="gene ID" value="BRADI_4g16253v3"/>
</dbReference>
<organism evidence="1">
    <name type="scientific">Brachypodium distachyon</name>
    <name type="common">Purple false brome</name>
    <name type="synonym">Trachynia distachya</name>
    <dbReference type="NCBI Taxonomy" id="15368"/>
    <lineage>
        <taxon>Eukaryota</taxon>
        <taxon>Viridiplantae</taxon>
        <taxon>Streptophyta</taxon>
        <taxon>Embryophyta</taxon>
        <taxon>Tracheophyta</taxon>
        <taxon>Spermatophyta</taxon>
        <taxon>Magnoliopsida</taxon>
        <taxon>Liliopsida</taxon>
        <taxon>Poales</taxon>
        <taxon>Poaceae</taxon>
        <taxon>BOP clade</taxon>
        <taxon>Pooideae</taxon>
        <taxon>Stipodae</taxon>
        <taxon>Brachypodieae</taxon>
        <taxon>Brachypodium</taxon>
    </lineage>
</organism>
<dbReference type="PANTHER" id="PTHR34835:SF80">
    <property type="entry name" value="UBIQUITIN-LIKE PROTEASE FAMILY PROFILE DOMAIN-CONTAINING PROTEIN"/>
    <property type="match status" value="1"/>
</dbReference>
<keyword evidence="3" id="KW-1185">Reference proteome</keyword>
<evidence type="ECO:0000313" key="1">
    <source>
        <dbReference type="EMBL" id="KQJ88187.1"/>
    </source>
</evidence>
<dbReference type="InParanoid" id="A0A0Q3HIJ8"/>
<gene>
    <name evidence="1" type="ORF">BRADI_4g16253v3</name>
</gene>
<proteinExistence type="predicted"/>
<sequence length="121" mass="13990">MFPGMDLSKAPLHSQVNTMLKDMTESGDSFKRLALIYIMSTILAPTTSTRISNRCYPVLDHIANMHKYNFCKFVLDQLHENLSKKKLNKGCRLYLLFGYQRARARCACCSVWSHRVDKQLD</sequence>
<reference evidence="1" key="2">
    <citation type="submission" date="2017-06" db="EMBL/GenBank/DDBJ databases">
        <title>WGS assembly of Brachypodium distachyon.</title>
        <authorList>
            <consortium name="The International Brachypodium Initiative"/>
            <person name="Lucas S."/>
            <person name="Harmon-Smith M."/>
            <person name="Lail K."/>
            <person name="Tice H."/>
            <person name="Grimwood J."/>
            <person name="Bruce D."/>
            <person name="Barry K."/>
            <person name="Shu S."/>
            <person name="Lindquist E."/>
            <person name="Wang M."/>
            <person name="Pitluck S."/>
            <person name="Vogel J.P."/>
            <person name="Garvin D.F."/>
            <person name="Mockler T.C."/>
            <person name="Schmutz J."/>
            <person name="Rokhsar D."/>
            <person name="Bevan M.W."/>
        </authorList>
    </citation>
    <scope>NUCLEOTIDE SEQUENCE</scope>
    <source>
        <strain evidence="1">Bd21</strain>
    </source>
</reference>
<evidence type="ECO:0000313" key="3">
    <source>
        <dbReference type="Proteomes" id="UP000008810"/>
    </source>
</evidence>